<reference evidence="2 3" key="1">
    <citation type="submission" date="2021-07" db="EMBL/GenBank/DDBJ databases">
        <authorList>
            <consortium name="Genoscope - CEA"/>
            <person name="William W."/>
        </authorList>
    </citation>
    <scope>NUCLEOTIDE SEQUENCE [LARGE SCALE GENOMIC DNA]</scope>
</reference>
<dbReference type="Proteomes" id="UP000694005">
    <property type="component" value="Chromosome A08"/>
</dbReference>
<dbReference type="EMBL" id="LS974624">
    <property type="protein sequence ID" value="CAG7896448.1"/>
    <property type="molecule type" value="Genomic_DNA"/>
</dbReference>
<dbReference type="Gramene" id="A08p01140.2_BraZ1">
    <property type="protein sequence ID" value="A08p01140.2_BraZ1.CDS"/>
    <property type="gene ID" value="A08g01140.2_BraZ1"/>
</dbReference>
<keyword evidence="1" id="KW-0472">Membrane</keyword>
<keyword evidence="1" id="KW-0812">Transmembrane</keyword>
<evidence type="ECO:0000256" key="1">
    <source>
        <dbReference type="SAM" id="Phobius"/>
    </source>
</evidence>
<name>A0A8D9HB48_BRACM</name>
<accession>A0A8D9HB48</accession>
<evidence type="ECO:0000313" key="2">
    <source>
        <dbReference type="EMBL" id="CAG7896448.1"/>
    </source>
</evidence>
<evidence type="ECO:0000313" key="3">
    <source>
        <dbReference type="Proteomes" id="UP000694005"/>
    </source>
</evidence>
<gene>
    <name evidence="2" type="ORF">BRAPAZ1V2_A08P01140.2</name>
</gene>
<proteinExistence type="predicted"/>
<protein>
    <submittedName>
        <fullName evidence="2">Uncharacterized protein</fullName>
    </submittedName>
</protein>
<dbReference type="AlphaFoldDB" id="A0A8D9HB48"/>
<sequence>MLSVPVLVFHHLLLLLMLQMCIIALPSCLYLYILTIRAYFKKKNKIEKKATKEKERQESLFPRR</sequence>
<keyword evidence="1" id="KW-1133">Transmembrane helix</keyword>
<feature type="transmembrane region" description="Helical" evidence="1">
    <location>
        <begin position="12"/>
        <end position="40"/>
    </location>
</feature>
<organism evidence="2 3">
    <name type="scientific">Brassica campestris</name>
    <name type="common">Field mustard</name>
    <dbReference type="NCBI Taxonomy" id="3711"/>
    <lineage>
        <taxon>Eukaryota</taxon>
        <taxon>Viridiplantae</taxon>
        <taxon>Streptophyta</taxon>
        <taxon>Embryophyta</taxon>
        <taxon>Tracheophyta</taxon>
        <taxon>Spermatophyta</taxon>
        <taxon>Magnoliopsida</taxon>
        <taxon>eudicotyledons</taxon>
        <taxon>Gunneridae</taxon>
        <taxon>Pentapetalae</taxon>
        <taxon>rosids</taxon>
        <taxon>malvids</taxon>
        <taxon>Brassicales</taxon>
        <taxon>Brassicaceae</taxon>
        <taxon>Brassiceae</taxon>
        <taxon>Brassica</taxon>
    </lineage>
</organism>